<dbReference type="Proteomes" id="UP000294360">
    <property type="component" value="Chromosome"/>
</dbReference>
<accession>A0A4U8Z0I0</accession>
<evidence type="ECO:0000313" key="4">
    <source>
        <dbReference type="Proteomes" id="UP000485880"/>
    </source>
</evidence>
<dbReference type="EMBL" id="LR536450">
    <property type="protein sequence ID" value="VFU07958.1"/>
    <property type="molecule type" value="Genomic_DNA"/>
</dbReference>
<evidence type="ECO:0000313" key="2">
    <source>
        <dbReference type="EMBL" id="VTZ52461.1"/>
    </source>
</evidence>
<dbReference type="RefSeq" id="WP_134487667.1">
    <property type="nucleotide sequence ID" value="NZ_CABFMQ020000142.1"/>
</dbReference>
<dbReference type="Proteomes" id="UP000485880">
    <property type="component" value="Unassembled WGS sequence"/>
</dbReference>
<dbReference type="InterPro" id="IPR029044">
    <property type="entry name" value="Nucleotide-diphossugar_trans"/>
</dbReference>
<evidence type="ECO:0008006" key="5">
    <source>
        <dbReference type="Google" id="ProtNLM"/>
    </source>
</evidence>
<proteinExistence type="predicted"/>
<organism evidence="1 3">
    <name type="scientific">Methylocella tundrae</name>
    <dbReference type="NCBI Taxonomy" id="227605"/>
    <lineage>
        <taxon>Bacteria</taxon>
        <taxon>Pseudomonadati</taxon>
        <taxon>Pseudomonadota</taxon>
        <taxon>Alphaproteobacteria</taxon>
        <taxon>Hyphomicrobiales</taxon>
        <taxon>Beijerinckiaceae</taxon>
        <taxon>Methylocella</taxon>
    </lineage>
</organism>
<dbReference type="OrthoDB" id="7593663at2"/>
<evidence type="ECO:0000313" key="3">
    <source>
        <dbReference type="Proteomes" id="UP000294360"/>
    </source>
</evidence>
<reference evidence="1 3" key="1">
    <citation type="submission" date="2019-03" db="EMBL/GenBank/DDBJ databases">
        <authorList>
            <person name="Kox A.R. M."/>
        </authorList>
    </citation>
    <scope>NUCLEOTIDE SEQUENCE [LARGE SCALE GENOMIC DNA]</scope>
    <source>
        <strain evidence="1">MTUNDRAET4 annotated genome</strain>
    </source>
</reference>
<name>A0A4U8Z0I0_METTU</name>
<dbReference type="AlphaFoldDB" id="A0A4U8Z0I0"/>
<dbReference type="KEGG" id="mtun:MTUNDRAET4_1065"/>
<protein>
    <recommendedName>
        <fullName evidence="5">Glycosyl transferase family 2</fullName>
    </recommendedName>
</protein>
<dbReference type="EMBL" id="CABFMQ020000142">
    <property type="protein sequence ID" value="VTZ52461.1"/>
    <property type="molecule type" value="Genomic_DNA"/>
</dbReference>
<sequence length="311" mass="35122">MRADLLHVVTAVANPVRWKSRISLYHEFERHMLDSGVKLTTVECAYGERPFELSNPHVNHVKVRANPAALVWNKENLLNIGVSRLPPEAKYIGTFDADITFRRKDWAAETVHALQHYPVVQPWSDCYDLGPNGEHIEAHRSFCRLVHEKKPIVQGPNAVNGPYKFGHPGYAWAWTRQALEWVGGLVETAGLGAGDHHMAMALIGRVDDSIPGNIGDAYKKPLRLWQARAMPHIARSISYIAGTIEHGFHGPKAKRAYVDRWGVLINNHFDPETDLKRNTYGVLELAGNKPALRHDVDLYFRQRNEDANVAE</sequence>
<gene>
    <name evidence="2" type="ORF">MPC4_80132</name>
    <name evidence="1" type="ORF">MTUNDRAET4_1065</name>
</gene>
<dbReference type="SUPFAM" id="SSF53448">
    <property type="entry name" value="Nucleotide-diphospho-sugar transferases"/>
    <property type="match status" value="1"/>
</dbReference>
<keyword evidence="4" id="KW-1185">Reference proteome</keyword>
<evidence type="ECO:0000313" key="1">
    <source>
        <dbReference type="EMBL" id="VFU07958.1"/>
    </source>
</evidence>
<reference evidence="2 4" key="2">
    <citation type="submission" date="2019-05" db="EMBL/GenBank/DDBJ databases">
        <authorList>
            <person name="Farhan Ul Haque M."/>
        </authorList>
    </citation>
    <scope>NUCLEOTIDE SEQUENCE [LARGE SCALE GENOMIC DNA]</scope>
    <source>
        <strain evidence="2">2</strain>
    </source>
</reference>